<reference evidence="1" key="2">
    <citation type="submission" date="2022-06" db="UniProtKB">
        <authorList>
            <consortium name="EnsemblMetazoa"/>
        </authorList>
    </citation>
    <scope>IDENTIFICATION</scope>
    <source>
        <strain evidence="1">p50T (Dazao)</strain>
    </source>
</reference>
<evidence type="ECO:0000313" key="1">
    <source>
        <dbReference type="EnsemblMetazoa" id="XP_037870125.1"/>
    </source>
</evidence>
<evidence type="ECO:0000313" key="2">
    <source>
        <dbReference type="Proteomes" id="UP000005204"/>
    </source>
</evidence>
<dbReference type="Proteomes" id="UP000005204">
    <property type="component" value="Unassembled WGS sequence"/>
</dbReference>
<accession>A0A8R2LZ65</accession>
<reference evidence="2" key="1">
    <citation type="journal article" date="2008" name="Insect Biochem. Mol. Biol.">
        <title>The genome of a lepidopteran model insect, the silkworm Bombyx mori.</title>
        <authorList>
            <consortium name="International Silkworm Genome Consortium"/>
        </authorList>
    </citation>
    <scope>NUCLEOTIDE SEQUENCE [LARGE SCALE GENOMIC DNA]</scope>
    <source>
        <strain evidence="2">p50T</strain>
    </source>
</reference>
<dbReference type="AlphaFoldDB" id="A0A8R2LZ65"/>
<protein>
    <submittedName>
        <fullName evidence="1">Uncharacterized protein</fullName>
    </submittedName>
</protein>
<dbReference type="EnsemblMetazoa" id="XM_038014197.1">
    <property type="protein sequence ID" value="XP_037870125.1"/>
    <property type="gene ID" value="LOC119629169"/>
</dbReference>
<keyword evidence="2" id="KW-1185">Reference proteome</keyword>
<proteinExistence type="predicted"/>
<sequence>MEKVLLLQLQEGPTFNQRNVTPAEEKVMKQRTAKSRAARCAIARDTRRSADGMRPALHTQKIEAASVNNKSCVMYKKNKSCVIYNK</sequence>
<organism evidence="1 2">
    <name type="scientific">Bombyx mori</name>
    <name type="common">Silk moth</name>
    <dbReference type="NCBI Taxonomy" id="7091"/>
    <lineage>
        <taxon>Eukaryota</taxon>
        <taxon>Metazoa</taxon>
        <taxon>Ecdysozoa</taxon>
        <taxon>Arthropoda</taxon>
        <taxon>Hexapoda</taxon>
        <taxon>Insecta</taxon>
        <taxon>Pterygota</taxon>
        <taxon>Neoptera</taxon>
        <taxon>Endopterygota</taxon>
        <taxon>Lepidoptera</taxon>
        <taxon>Glossata</taxon>
        <taxon>Ditrysia</taxon>
        <taxon>Bombycoidea</taxon>
        <taxon>Bombycidae</taxon>
        <taxon>Bombycinae</taxon>
        <taxon>Bombyx</taxon>
    </lineage>
</organism>
<name>A0A8R2LZ65_BOMMO</name>